<dbReference type="PROSITE" id="PS00611">
    <property type="entry name" value="HISOL_DEHYDROGENASE"/>
    <property type="match status" value="1"/>
</dbReference>
<comment type="similarity">
    <text evidence="2 8 9 14">Belongs to the histidinol dehydrogenase family.</text>
</comment>
<feature type="binding site" evidence="8 12">
    <location>
        <position position="251"/>
    </location>
    <ligand>
        <name>substrate</name>
    </ligand>
</feature>
<comment type="catalytic activity">
    <reaction evidence="7 8">
        <text>L-histidinol + 2 NAD(+) + H2O = L-histidine + 2 NADH + 3 H(+)</text>
        <dbReference type="Rhea" id="RHEA:20641"/>
        <dbReference type="ChEBI" id="CHEBI:15377"/>
        <dbReference type="ChEBI" id="CHEBI:15378"/>
        <dbReference type="ChEBI" id="CHEBI:57540"/>
        <dbReference type="ChEBI" id="CHEBI:57595"/>
        <dbReference type="ChEBI" id="CHEBI:57699"/>
        <dbReference type="ChEBI" id="CHEBI:57945"/>
        <dbReference type="EC" id="1.1.1.23"/>
    </reaction>
</comment>
<feature type="binding site" evidence="8 11">
    <location>
        <position position="183"/>
    </location>
    <ligand>
        <name>NAD(+)</name>
        <dbReference type="ChEBI" id="CHEBI:57540"/>
    </ligand>
</feature>
<evidence type="ECO:0000256" key="9">
    <source>
        <dbReference type="PIRNR" id="PIRNR000099"/>
    </source>
</evidence>
<dbReference type="GO" id="GO:0000105">
    <property type="term" value="P:L-histidine biosynthetic process"/>
    <property type="evidence" value="ECO:0007669"/>
    <property type="project" value="UniProtKB-UniRule"/>
</dbReference>
<evidence type="ECO:0000313" key="15">
    <source>
        <dbReference type="EMBL" id="QKG83206.1"/>
    </source>
</evidence>
<feature type="binding site" evidence="8 13">
    <location>
        <position position="251"/>
    </location>
    <ligand>
        <name>Zn(2+)</name>
        <dbReference type="ChEBI" id="CHEBI:29105"/>
    </ligand>
</feature>
<dbReference type="InterPro" id="IPR022695">
    <property type="entry name" value="Histidinol_DH_monofunct"/>
</dbReference>
<keyword evidence="4 8" id="KW-0479">Metal-binding</keyword>
<comment type="cofactor">
    <cofactor evidence="8 13">
        <name>Zn(2+)</name>
        <dbReference type="ChEBI" id="CHEBI:29105"/>
    </cofactor>
    <text evidence="8 13">Binds 1 zinc ion per subunit.</text>
</comment>
<keyword evidence="16" id="KW-1185">Reference proteome</keyword>
<feature type="binding site" evidence="8 12">
    <location>
        <position position="407"/>
    </location>
    <ligand>
        <name>substrate</name>
    </ligand>
</feature>
<evidence type="ECO:0000256" key="10">
    <source>
        <dbReference type="PIRSR" id="PIRSR000099-1"/>
    </source>
</evidence>
<keyword evidence="8" id="KW-0368">Histidine biosynthesis</keyword>
<dbReference type="GO" id="GO:0005829">
    <property type="term" value="C:cytosol"/>
    <property type="evidence" value="ECO:0007669"/>
    <property type="project" value="TreeGrafter"/>
</dbReference>
<keyword evidence="8 11" id="KW-0520">NAD</keyword>
<evidence type="ECO:0000256" key="4">
    <source>
        <dbReference type="ARBA" id="ARBA00022723"/>
    </source>
</evidence>
<proteinExistence type="inferred from homology"/>
<evidence type="ECO:0000256" key="13">
    <source>
        <dbReference type="PIRSR" id="PIRSR000099-4"/>
    </source>
</evidence>
<evidence type="ECO:0000256" key="14">
    <source>
        <dbReference type="RuleBase" id="RU004175"/>
    </source>
</evidence>
<evidence type="ECO:0000256" key="7">
    <source>
        <dbReference type="ARBA" id="ARBA00049489"/>
    </source>
</evidence>
<dbReference type="PRINTS" id="PR00083">
    <property type="entry name" value="HOLDHDRGNASE"/>
</dbReference>
<reference evidence="15 16" key="1">
    <citation type="submission" date="2020-01" db="EMBL/GenBank/DDBJ databases">
        <authorList>
            <person name="Gulvik C.A."/>
            <person name="Batra D.G."/>
        </authorList>
    </citation>
    <scope>NUCLEOTIDE SEQUENCE [LARGE SCALE GENOMIC DNA]</scope>
    <source>
        <strain evidence="15 16">W9323</strain>
    </source>
</reference>
<organism evidence="15 16">
    <name type="scientific">Kroppenstedtia pulmonis</name>
    <dbReference type="NCBI Taxonomy" id="1380685"/>
    <lineage>
        <taxon>Bacteria</taxon>
        <taxon>Bacillati</taxon>
        <taxon>Bacillota</taxon>
        <taxon>Bacilli</taxon>
        <taxon>Bacillales</taxon>
        <taxon>Thermoactinomycetaceae</taxon>
        <taxon>Kroppenstedtia</taxon>
    </lineage>
</organism>
<accession>A0A7D4B0U3</accession>
<feature type="binding site" evidence="8 13">
    <location>
        <position position="353"/>
    </location>
    <ligand>
        <name>Zn(2+)</name>
        <dbReference type="ChEBI" id="CHEBI:29105"/>
    </ligand>
</feature>
<dbReference type="PANTHER" id="PTHR21256:SF2">
    <property type="entry name" value="HISTIDINE BIOSYNTHESIS TRIFUNCTIONAL PROTEIN"/>
    <property type="match status" value="1"/>
</dbReference>
<feature type="active site" description="Proton acceptor" evidence="8 10">
    <location>
        <position position="319"/>
    </location>
</feature>
<gene>
    <name evidence="8 15" type="primary">hisD</name>
    <name evidence="15" type="ORF">GXN76_01155</name>
</gene>
<keyword evidence="6 8" id="KW-0560">Oxidoreductase</keyword>
<dbReference type="InterPro" id="IPR001692">
    <property type="entry name" value="Histidinol_DH_CS"/>
</dbReference>
<feature type="binding site" evidence="8 12">
    <location>
        <position position="229"/>
    </location>
    <ligand>
        <name>substrate</name>
    </ligand>
</feature>
<dbReference type="KEGG" id="kpul:GXN76_01155"/>
<dbReference type="GO" id="GO:0051287">
    <property type="term" value="F:NAD binding"/>
    <property type="evidence" value="ECO:0007669"/>
    <property type="project" value="InterPro"/>
</dbReference>
<evidence type="ECO:0000256" key="6">
    <source>
        <dbReference type="ARBA" id="ARBA00023002"/>
    </source>
</evidence>
<feature type="binding site" evidence="8 13">
    <location>
        <position position="254"/>
    </location>
    <ligand>
        <name>Zn(2+)</name>
        <dbReference type="ChEBI" id="CHEBI:29105"/>
    </ligand>
</feature>
<dbReference type="Pfam" id="PF00815">
    <property type="entry name" value="Histidinol_dh"/>
    <property type="match status" value="1"/>
</dbReference>
<protein>
    <recommendedName>
        <fullName evidence="3 8">Histidinol dehydrogenase</fullName>
        <shortName evidence="8">HDH</shortName>
        <ecNumber evidence="3 8">1.1.1.23</ecNumber>
    </recommendedName>
</protein>
<feature type="binding site" evidence="8 11">
    <location>
        <position position="206"/>
    </location>
    <ligand>
        <name>NAD(+)</name>
        <dbReference type="ChEBI" id="CHEBI:57540"/>
    </ligand>
</feature>
<evidence type="ECO:0000256" key="8">
    <source>
        <dbReference type="HAMAP-Rule" id="MF_01024"/>
    </source>
</evidence>
<dbReference type="CDD" id="cd06572">
    <property type="entry name" value="Histidinol_dh"/>
    <property type="match status" value="1"/>
</dbReference>
<dbReference type="FunFam" id="3.40.50.1980:FF:000026">
    <property type="entry name" value="Histidinol dehydrogenase"/>
    <property type="match status" value="1"/>
</dbReference>
<name>A0A7D4B0U3_9BACL</name>
<keyword evidence="5 8" id="KW-0862">Zinc</keyword>
<dbReference type="Gene3D" id="3.40.50.1980">
    <property type="entry name" value="Nitrogenase molybdenum iron protein domain"/>
    <property type="match status" value="2"/>
</dbReference>
<evidence type="ECO:0000256" key="2">
    <source>
        <dbReference type="ARBA" id="ARBA00010178"/>
    </source>
</evidence>
<dbReference type="SUPFAM" id="SSF53720">
    <property type="entry name" value="ALDH-like"/>
    <property type="match status" value="1"/>
</dbReference>
<dbReference type="GO" id="GO:0004399">
    <property type="term" value="F:histidinol dehydrogenase activity"/>
    <property type="evidence" value="ECO:0007669"/>
    <property type="project" value="UniProtKB-UniRule"/>
</dbReference>
<dbReference type="InterPro" id="IPR012131">
    <property type="entry name" value="Hstdl_DH"/>
</dbReference>
<dbReference type="NCBIfam" id="TIGR00069">
    <property type="entry name" value="hisD"/>
    <property type="match status" value="1"/>
</dbReference>
<comment type="pathway">
    <text evidence="8">Amino-acid biosynthesis; L-histidine biosynthesis; L-histidine from 5-phospho-alpha-D-ribose 1-diphosphate: step 9/9.</text>
</comment>
<evidence type="ECO:0000256" key="3">
    <source>
        <dbReference type="ARBA" id="ARBA00012965"/>
    </source>
</evidence>
<dbReference type="PANTHER" id="PTHR21256">
    <property type="entry name" value="HISTIDINOL DEHYDROGENASE HDH"/>
    <property type="match status" value="1"/>
</dbReference>
<dbReference type="InterPro" id="IPR016161">
    <property type="entry name" value="Ald_DH/histidinol_DH"/>
</dbReference>
<dbReference type="EC" id="1.1.1.23" evidence="3 8"/>
<dbReference type="Proteomes" id="UP000503088">
    <property type="component" value="Chromosome"/>
</dbReference>
<comment type="function">
    <text evidence="1 8">Catalyzes the sequential NAD-dependent oxidations of L-histidinol to L-histidinaldehyde and then to L-histidine.</text>
</comment>
<dbReference type="PIRSF" id="PIRSF000099">
    <property type="entry name" value="Histidinol_dh"/>
    <property type="match status" value="1"/>
</dbReference>
<keyword evidence="8" id="KW-0028">Amino-acid biosynthesis</keyword>
<dbReference type="EMBL" id="CP048104">
    <property type="protein sequence ID" value="QKG83206.1"/>
    <property type="molecule type" value="Genomic_DNA"/>
</dbReference>
<dbReference type="Gene3D" id="1.20.5.1300">
    <property type="match status" value="1"/>
</dbReference>
<evidence type="ECO:0000256" key="5">
    <source>
        <dbReference type="ARBA" id="ARBA00022833"/>
    </source>
</evidence>
<feature type="active site" description="Proton acceptor" evidence="8 10">
    <location>
        <position position="320"/>
    </location>
</feature>
<evidence type="ECO:0000313" key="16">
    <source>
        <dbReference type="Proteomes" id="UP000503088"/>
    </source>
</evidence>
<sequence length="427" mass="46553">MMPVVKPDELQTRRLGEEATVEQKRIVRDILDTLRVEGDTALRRYTAQFDGVELQDFNVTEEEIQQAYAAVSDPFLKALGEAAERIRRFHQKQRRHSWMDMEEDGTVVGQLLRPLERVGVYVPGGRAAYPSSVLMNVIPAKEAGVTEIIMVTPPGKDGTIDASTLVAAREAGVNRILKLGGAQAVGALAYGTESVPSVDKIVGPGNRYVALAKGLVYGQVDIDMIAGPSEIVIVADETAKPEYVAADLLSQAEHDPMASAVLVTPSEVLAKAVQQQLTVQCDRLERRHIAHQSLQDYGALCVVQDLEEALDIVNRLAPEHLELMVENPWGWIGKVKNAGAVFLGPYSPEPVGDYLAGPNHILPTNGTARFFSPLGVDDFMKKTSLISYSKQALFRDGVHVMTLAEAEGLTGHAASVRLRLEEGEQDE</sequence>
<feature type="binding site" evidence="8 12">
    <location>
        <position position="254"/>
    </location>
    <ligand>
        <name>substrate</name>
    </ligand>
</feature>
<evidence type="ECO:0000256" key="11">
    <source>
        <dbReference type="PIRSR" id="PIRSR000099-2"/>
    </source>
</evidence>
<feature type="binding site" evidence="8 12">
    <location>
        <position position="412"/>
    </location>
    <ligand>
        <name>substrate</name>
    </ligand>
</feature>
<feature type="binding site" evidence="8 13">
    <location>
        <position position="412"/>
    </location>
    <ligand>
        <name>Zn(2+)</name>
        <dbReference type="ChEBI" id="CHEBI:29105"/>
    </ligand>
</feature>
<dbReference type="FunFam" id="3.40.50.1980:FF:000001">
    <property type="entry name" value="Histidinol dehydrogenase"/>
    <property type="match status" value="1"/>
</dbReference>
<feature type="binding site" evidence="8 12">
    <location>
        <position position="320"/>
    </location>
    <ligand>
        <name>substrate</name>
    </ligand>
</feature>
<evidence type="ECO:0000256" key="12">
    <source>
        <dbReference type="PIRSR" id="PIRSR000099-3"/>
    </source>
</evidence>
<evidence type="ECO:0000256" key="1">
    <source>
        <dbReference type="ARBA" id="ARBA00003850"/>
    </source>
</evidence>
<dbReference type="UniPathway" id="UPA00031">
    <property type="reaction ID" value="UER00014"/>
</dbReference>
<dbReference type="HAMAP" id="MF_01024">
    <property type="entry name" value="HisD"/>
    <property type="match status" value="1"/>
</dbReference>
<feature type="binding site" evidence="8 11">
    <location>
        <position position="121"/>
    </location>
    <ligand>
        <name>NAD(+)</name>
        <dbReference type="ChEBI" id="CHEBI:57540"/>
    </ligand>
</feature>
<feature type="binding site" evidence="8 12">
    <location>
        <position position="353"/>
    </location>
    <ligand>
        <name>substrate</name>
    </ligand>
</feature>
<dbReference type="GO" id="GO:0008270">
    <property type="term" value="F:zinc ion binding"/>
    <property type="evidence" value="ECO:0007669"/>
    <property type="project" value="UniProtKB-UniRule"/>
</dbReference>
<dbReference type="AlphaFoldDB" id="A0A7D4B0U3"/>